<keyword evidence="7" id="KW-0243">Dynein</keyword>
<comment type="subcellular location">
    <subcellularLocation>
        <location evidence="1">Cytoplasm</location>
        <location evidence="1">Cytoskeleton</location>
    </subcellularLocation>
</comment>
<feature type="region of interest" description="Disordered" evidence="12">
    <location>
        <begin position="1346"/>
        <end position="1390"/>
    </location>
</feature>
<evidence type="ECO:0000313" key="15">
    <source>
        <dbReference type="Proteomes" id="UP001217089"/>
    </source>
</evidence>
<dbReference type="Pfam" id="PF17852">
    <property type="entry name" value="Dynein_AAA_lid"/>
    <property type="match status" value="1"/>
</dbReference>
<feature type="compositionally biased region" description="Basic and acidic residues" evidence="12">
    <location>
        <begin position="2615"/>
        <end position="2624"/>
    </location>
</feature>
<dbReference type="Proteomes" id="UP001217089">
    <property type="component" value="Unassembled WGS sequence"/>
</dbReference>
<dbReference type="InterPro" id="IPR003593">
    <property type="entry name" value="AAA+_ATPase"/>
</dbReference>
<keyword evidence="9" id="KW-0505">Motor protein</keyword>
<evidence type="ECO:0000313" key="14">
    <source>
        <dbReference type="EMBL" id="KAJ8314957.1"/>
    </source>
</evidence>
<evidence type="ECO:0000256" key="7">
    <source>
        <dbReference type="ARBA" id="ARBA00023017"/>
    </source>
</evidence>
<keyword evidence="6" id="KW-0067">ATP-binding</keyword>
<evidence type="ECO:0000256" key="11">
    <source>
        <dbReference type="SAM" id="Coils"/>
    </source>
</evidence>
<dbReference type="PANTHER" id="PTHR46961:SF15">
    <property type="entry name" value="AAA+ ATPASE DOMAIN-CONTAINING PROTEIN"/>
    <property type="match status" value="1"/>
</dbReference>
<dbReference type="Gene3D" id="1.20.140.100">
    <property type="entry name" value="Dynein heavy chain, N-terminal domain 2"/>
    <property type="match status" value="1"/>
</dbReference>
<organism evidence="14 15">
    <name type="scientific">Tegillarca granosa</name>
    <name type="common">Malaysian cockle</name>
    <name type="synonym">Anadara granosa</name>
    <dbReference type="NCBI Taxonomy" id="220873"/>
    <lineage>
        <taxon>Eukaryota</taxon>
        <taxon>Metazoa</taxon>
        <taxon>Spiralia</taxon>
        <taxon>Lophotrochozoa</taxon>
        <taxon>Mollusca</taxon>
        <taxon>Bivalvia</taxon>
        <taxon>Autobranchia</taxon>
        <taxon>Pteriomorphia</taxon>
        <taxon>Arcoida</taxon>
        <taxon>Arcoidea</taxon>
        <taxon>Arcidae</taxon>
        <taxon>Tegillarca</taxon>
    </lineage>
</organism>
<evidence type="ECO:0000256" key="10">
    <source>
        <dbReference type="ARBA" id="ARBA00023212"/>
    </source>
</evidence>
<evidence type="ECO:0000256" key="4">
    <source>
        <dbReference type="ARBA" id="ARBA00022701"/>
    </source>
</evidence>
<dbReference type="Gene3D" id="1.10.472.130">
    <property type="match status" value="1"/>
</dbReference>
<accession>A0ABQ9FEM9</accession>
<proteinExistence type="inferred from homology"/>
<keyword evidence="8 11" id="KW-0175">Coiled coil</keyword>
<dbReference type="InterPro" id="IPR026983">
    <property type="entry name" value="DHC"/>
</dbReference>
<evidence type="ECO:0000256" key="9">
    <source>
        <dbReference type="ARBA" id="ARBA00023175"/>
    </source>
</evidence>
<dbReference type="SUPFAM" id="SSF52540">
    <property type="entry name" value="P-loop containing nucleoside triphosphate hydrolases"/>
    <property type="match status" value="3"/>
</dbReference>
<keyword evidence="10" id="KW-0206">Cytoskeleton</keyword>
<dbReference type="Pfam" id="PF12780">
    <property type="entry name" value="AAA_8"/>
    <property type="match status" value="1"/>
</dbReference>
<evidence type="ECO:0000256" key="2">
    <source>
        <dbReference type="ARBA" id="ARBA00008887"/>
    </source>
</evidence>
<evidence type="ECO:0000256" key="3">
    <source>
        <dbReference type="ARBA" id="ARBA00022490"/>
    </source>
</evidence>
<feature type="compositionally biased region" description="Low complexity" evidence="12">
    <location>
        <begin position="107"/>
        <end position="124"/>
    </location>
</feature>
<protein>
    <recommendedName>
        <fullName evidence="13">AAA+ ATPase domain-containing protein</fullName>
    </recommendedName>
</protein>
<dbReference type="Gene3D" id="1.10.8.710">
    <property type="match status" value="1"/>
</dbReference>
<sequence>MPNMRAFDILYKMHILVEHQGPKAKKMAMMIDEAEALKEKQRVAEEEQYVANLIAYYRNQVYEAVLTSTCKSLATLAEATGCDHEVIRAVSAMSHQTSEDGSPRLLSGQGSRAMSAQSQASSAASERAVTSLSMLSNMTWTTEKTHEVTYLQFEVEVKFSIPNIIVEPTLDVAQDAITDVANAILEANRHIAWLGNEELQAIVNKHVFHFSYYNFLWKDDLHGNFKEFISAEPTMFVLKREVERFLYIEKKVLSIPKVLSVGPVCLHTDPIKDALHGFAMAWKIQYATVLHEEAKKKLDGAVLYRSNVRNRLELHVQSLDQLNSALHLLEELRDMENKIDGIYLPIETMYAKLREFELRLPRNEVEEVDQLREKWQELMELADQVREILLKERRGAFEQELDKQVKTFVVEVIQFRNAFDAQGPAVPGIPPAEAVSRLQDFQQKYILYDSKRKTLDSVAKLFGIIYKPFIELDKTGEQLDLLSQLYGLFQKFIRFDNRFRDTLWSEVDLDASYTEVETYWDECLALPSKLKDWDAYTDLKTQLQTYLAVFPLLHNLASKEIRNRHWLKVMNVTGTTFQLEANVFKLCHLLDIGLIQHKAEIEEICRGASRELELEIKMRVTEEEWTEQVLAFEHYKKRGPMFLDKAFTERLLEQLEDAQALLANMLTSRYIGPLRDEAASWAEKLKEVAEVLELWLEVQDLWQYLEAVFSNSVAARELPQEAKRFARTDKSWTKMMKRAFDARNVLTCCYGGEVPKAVLLRNVHEELEICFKSLVGYLDNKRRTFPRFYFVSDPILLAMLSRPNDLESVKPHLRSIFSSIYDVRLEEANTDLEEPTDEIGFGGSRTQLRTGSRQKTSSVISPGQRSQTPPKIDKRLTEIYSVNPSILQHGPSYLPSEGLVEDVVIRDAVAVSSVDGEIVLLEEKVNLTNGVEVWLQKLRDSVSKTLKDMNVNVIQDCNNGVAIDEWASKYPAQVCKMGMLYYWTKECDQGITEIKYDRKALQGTLKKYGTAVAKLPTVLTRGAWRTLEEPMLPLHKTRLECMIAQSLYLRDILENMCNRKLREPTDFEWRRSIRCYFHPVASDDGGSVHEDDASLQDVALQDKQEPLIWILDTPYSYGNEFYGTDAGVALTPLTEKCFLTMSQALNNFQGSVVTGPVGVGKTETVKGLANIFGNFIYTFQCSSRCDSIAVGKIVQGTAMEGCWCLFDEAQSINSEAMAVLLDHVDAVLNALKSKHNYATLGDGQEIPVKKVFGIHMTIDPSSFPTSRSLPNDVRALFRTVSVVRPDFGLILKAKCASMGFRAPSVLGARLKALTELTKDQLPSHYHHHFGIATLIGVLKRASQKRKFIRDEKSQDKGDIKGKDEASRSETPSSVKMVPERTRKAATPNPMTAAARVEHSLVCQTIEEIIGPRLTEESMKTFKSIMDDVFAGLPEPPQMSQAPSARSRGFDIEISIKHKAVDKGLIAHKAWVNKCVQLYNISQVHSGMIVAGPPGSGKSTCIQTLIDALCVSSRGVSRQSQSSRTTNPAESAHKLVKINPLVVDDSSLMFGYLNQNHDWVDGIFTMSCRKANRNQSTTWLCLDGPLNAGWADNFNCILNGDKVLNLKNGDKLFLSDNITVIFETDSLTDASPAAIARSVLQRAFQKTLDPISNFVLNDAKPQVKLSLVGMFKACLGLLSAMLADNIEIGGELHIERLYLFCLIWTFGGLLEGQERKQFSDLLKTLSTALPDDDRDICVFDYYVDESGEWDPWTSRVQESVYSDSQNMLGEVFVDTVETIRTRILMDFASISGLNVLLVGPSGSGKTTLINEFMDVQDPTNTVGKRLVFSGASTAKQLQQFIESNIYHRQGFVYGAKENKSLKVFIDDVNLPVPDEYGVQRSNELLRQLLDDKVLCTLQKPFEWKTVEDLTIISAMSRSKYVSVQSRQLSERLLRHFAVFNLPEPNDEALKNIVHGILECLRRLPEESRADETLIPVISLWKHEMDRIVRDRISRLADLNWWDKVLKDTIEQQWPDLKEPLMEHFVTFPTDARIYQRPVTSVGAKHIKVALQPIENLHDVHSCLITHLNRYNEEFGNVRLNIMLSDFIISHVIRMHRVLSFHHGGNMLVIGAVGSHLSTLCRLALHVADVPVHKVDTSKQSNFFDGLRSAVRLSGSEGKILTLMFTARDVEDPVYLDAINSLLISGEYPHLFSNDEMEGLLQAIGPAMKREFPSMSVDPMKFFVARVKSNLHIILCLQPGNKLLDIAASQFPGLLSGCAINWICDWPQESLLCEASYFITRYQLSEEFEDLSKNITTCLANIHSFALRECRQIPWAGDMSPEVTMTQIKINDKKKETLKSQQITVPNMPYSKLILTDRIKLCHRKNEDIAKNEVFVGPTTYRRFMDCFKYLYNLKAKERTETVEQLKKVLLTLDQTRSDAKVMKKAIKTVTGKFEESKTKTADLMDKLTNKATILEKLKAKVGLSADLEKLLHLTEMESDEEEEDELLHQDDYDDYDKEFDKMREATLQTRQVQAKEELSSAQKQVDDCRTNLEYARQQVMHWKSKVDRNCIERIRGFSNPPLLVGQVMEMVMMLVGKRLPSQRLNETREYTGKEELSSRMSSSSSSTKAPGKKAKQKEASDRVDRAQWKAMQNTMTDSVKFVDMLHNVPWEDGLPSDVLRAVESYLASSKEGQLGVTGEGTLLDHAQETTFKAVRRSASPDASKGITISAAKYSSEDSATLVQYTIAIVEYTRLCGPLKAALERLHELEREIEENERIQREREEEVMIVFFKSNIF</sequence>
<feature type="domain" description="AAA+ ATPase" evidence="13">
    <location>
        <begin position="1790"/>
        <end position="1941"/>
    </location>
</feature>
<feature type="coiled-coil region" evidence="11">
    <location>
        <begin position="2737"/>
        <end position="2764"/>
    </location>
</feature>
<dbReference type="SMART" id="SM00382">
    <property type="entry name" value="AAA"/>
    <property type="match status" value="3"/>
</dbReference>
<evidence type="ECO:0000256" key="5">
    <source>
        <dbReference type="ARBA" id="ARBA00022741"/>
    </source>
</evidence>
<keyword evidence="3" id="KW-0963">Cytoplasm</keyword>
<evidence type="ECO:0000256" key="12">
    <source>
        <dbReference type="SAM" id="MobiDB-lite"/>
    </source>
</evidence>
<dbReference type="InterPro" id="IPR024317">
    <property type="entry name" value="Dynein_heavy_chain_D4_dom"/>
</dbReference>
<keyword evidence="4" id="KW-0493">Microtubule</keyword>
<dbReference type="Pfam" id="PF12774">
    <property type="entry name" value="AAA_6"/>
    <property type="match status" value="2"/>
</dbReference>
<dbReference type="PANTHER" id="PTHR46961">
    <property type="entry name" value="DYNEIN HEAVY CHAIN 1, AXONEMAL-LIKE PROTEIN"/>
    <property type="match status" value="1"/>
</dbReference>
<dbReference type="InterPro" id="IPR041466">
    <property type="entry name" value="Dynein_AAA5_ext"/>
</dbReference>
<dbReference type="InterPro" id="IPR027417">
    <property type="entry name" value="P-loop_NTPase"/>
</dbReference>
<gene>
    <name evidence="14" type="ORF">KUTeg_007107</name>
</gene>
<dbReference type="Gene3D" id="3.40.50.300">
    <property type="entry name" value="P-loop containing nucleotide triphosphate hydrolases"/>
    <property type="match status" value="4"/>
</dbReference>
<dbReference type="Pfam" id="PF08393">
    <property type="entry name" value="DHC_N2"/>
    <property type="match status" value="1"/>
</dbReference>
<comment type="caution">
    <text evidence="14">The sequence shown here is derived from an EMBL/GenBank/DDBJ whole genome shotgun (WGS) entry which is preliminary data.</text>
</comment>
<evidence type="ECO:0000256" key="1">
    <source>
        <dbReference type="ARBA" id="ARBA00004245"/>
    </source>
</evidence>
<dbReference type="InterPro" id="IPR042222">
    <property type="entry name" value="Dynein_2_N"/>
</dbReference>
<dbReference type="InterPro" id="IPR042228">
    <property type="entry name" value="Dynein_linker_3"/>
</dbReference>
<evidence type="ECO:0000259" key="13">
    <source>
        <dbReference type="SMART" id="SM00382"/>
    </source>
</evidence>
<feature type="domain" description="AAA+ ATPase" evidence="13">
    <location>
        <begin position="1483"/>
        <end position="1648"/>
    </location>
</feature>
<dbReference type="InterPro" id="IPR013602">
    <property type="entry name" value="Dynein_heavy_linker"/>
</dbReference>
<dbReference type="Gene3D" id="1.10.287.2620">
    <property type="match status" value="1"/>
</dbReference>
<reference evidence="14 15" key="1">
    <citation type="submission" date="2022-12" db="EMBL/GenBank/DDBJ databases">
        <title>Chromosome-level genome of Tegillarca granosa.</title>
        <authorList>
            <person name="Kim J."/>
        </authorList>
    </citation>
    <scope>NUCLEOTIDE SEQUENCE [LARGE SCALE GENOMIC DNA]</scope>
    <source>
        <strain evidence="14">Teg-2019</strain>
        <tissue evidence="14">Adductor muscle</tissue>
    </source>
</reference>
<dbReference type="Gene3D" id="1.20.58.1120">
    <property type="match status" value="1"/>
</dbReference>
<feature type="region of interest" description="Disordered" evidence="12">
    <location>
        <begin position="94"/>
        <end position="124"/>
    </location>
</feature>
<evidence type="ECO:0000256" key="8">
    <source>
        <dbReference type="ARBA" id="ARBA00023054"/>
    </source>
</evidence>
<feature type="coiled-coil region" evidence="11">
    <location>
        <begin position="2510"/>
        <end position="2537"/>
    </location>
</feature>
<feature type="compositionally biased region" description="Basic and acidic residues" evidence="12">
    <location>
        <begin position="1348"/>
        <end position="1367"/>
    </location>
</feature>
<name>A0ABQ9FEM9_TEGGR</name>
<comment type="similarity">
    <text evidence="2">Belongs to the dynein heavy chain family.</text>
</comment>
<dbReference type="Gene3D" id="3.20.180.20">
    <property type="entry name" value="Dynein heavy chain, N-terminal domain 2"/>
    <property type="match status" value="1"/>
</dbReference>
<dbReference type="Gene3D" id="1.20.920.20">
    <property type="match status" value="1"/>
</dbReference>
<dbReference type="InterPro" id="IPR035699">
    <property type="entry name" value="AAA_6"/>
</dbReference>
<feature type="region of interest" description="Disordered" evidence="12">
    <location>
        <begin position="2589"/>
        <end position="2624"/>
    </location>
</feature>
<keyword evidence="15" id="KW-1185">Reference proteome</keyword>
<feature type="domain" description="AAA+ ATPase" evidence="13">
    <location>
        <begin position="1147"/>
        <end position="1287"/>
    </location>
</feature>
<evidence type="ECO:0000256" key="6">
    <source>
        <dbReference type="ARBA" id="ARBA00022840"/>
    </source>
</evidence>
<keyword evidence="5" id="KW-0547">Nucleotide-binding</keyword>
<feature type="compositionally biased region" description="Polar residues" evidence="12">
    <location>
        <begin position="844"/>
        <end position="869"/>
    </location>
</feature>
<dbReference type="InterPro" id="IPR043157">
    <property type="entry name" value="Dynein_AAA1S"/>
</dbReference>
<feature type="region of interest" description="Disordered" evidence="12">
    <location>
        <begin position="837"/>
        <end position="870"/>
    </location>
</feature>
<dbReference type="EMBL" id="JARBDR010000337">
    <property type="protein sequence ID" value="KAJ8314957.1"/>
    <property type="molecule type" value="Genomic_DNA"/>
</dbReference>
<dbReference type="Pfam" id="PF12775">
    <property type="entry name" value="AAA_7"/>
    <property type="match status" value="1"/>
</dbReference>